<evidence type="ECO:0000313" key="2">
    <source>
        <dbReference type="EMBL" id="ERG67324.1"/>
    </source>
</evidence>
<dbReference type="EMBL" id="ATCL01000014">
    <property type="protein sequence ID" value="ERG67324.1"/>
    <property type="molecule type" value="Genomic_DNA"/>
</dbReference>
<feature type="transmembrane region" description="Helical" evidence="1">
    <location>
        <begin position="84"/>
        <end position="111"/>
    </location>
</feature>
<name>U1LXF6_9BACL</name>
<proteinExistence type="predicted"/>
<dbReference type="AlphaFoldDB" id="U1LXF6"/>
<organism evidence="2 3">
    <name type="scientific">Exiguobacterium chiriqhucha RW-2</name>
    <dbReference type="NCBI Taxonomy" id="1345023"/>
    <lineage>
        <taxon>Bacteria</taxon>
        <taxon>Bacillati</taxon>
        <taxon>Bacillota</taxon>
        <taxon>Bacilli</taxon>
        <taxon>Bacillales</taxon>
        <taxon>Bacillales Family XII. Incertae Sedis</taxon>
        <taxon>Exiguobacterium</taxon>
    </lineage>
</organism>
<protein>
    <recommendedName>
        <fullName evidence="4">Yip1 domain-containing protein</fullName>
    </recommendedName>
</protein>
<evidence type="ECO:0000313" key="3">
    <source>
        <dbReference type="Proteomes" id="UP000016464"/>
    </source>
</evidence>
<sequence length="158" mass="17559">MDMWTRKIIAASLTTPVYSFLLACWVVIPQYPDSGGIADTVNGLLMLTATYLSVSFPAIVTYGVLTSVFSDWVARRMSMRFEPLVSFGLHIGFGLVLLWLGAGAAVLYWMIDRYLSHKDCRFETRQAWSSLIIPVGVVVAAFGIVYLGGVMQDVMHRL</sequence>
<accession>U1LXF6</accession>
<evidence type="ECO:0008006" key="4">
    <source>
        <dbReference type="Google" id="ProtNLM"/>
    </source>
</evidence>
<dbReference type="eggNOG" id="ENOG503322Y">
    <property type="taxonomic scope" value="Bacteria"/>
</dbReference>
<reference evidence="2 3" key="1">
    <citation type="journal article" date="2013" name="Genome Announc.">
        <title>Draft Genome Sequence of Exiguobacterium pavilionensis Strain RW-2, with Wide Thermal, Salinity, and pH Tolerance, Isolated from Modern Freshwater Microbialites.</title>
        <authorList>
            <person name="White R.A.III."/>
            <person name="Grassa C.J."/>
            <person name="Suttle C.A."/>
        </authorList>
    </citation>
    <scope>NUCLEOTIDE SEQUENCE [LARGE SCALE GENOMIC DNA]</scope>
    <source>
        <strain evidence="2 3">RW-2</strain>
    </source>
</reference>
<dbReference type="Proteomes" id="UP000016464">
    <property type="component" value="Unassembled WGS sequence"/>
</dbReference>
<gene>
    <name evidence="2" type="ORF">M467_08535</name>
</gene>
<dbReference type="PATRIC" id="fig|1345023.5.peg.721"/>
<evidence type="ECO:0000256" key="1">
    <source>
        <dbReference type="SAM" id="Phobius"/>
    </source>
</evidence>
<dbReference type="STRING" id="1385984.GCA_000702565_00171"/>
<keyword evidence="1" id="KW-1133">Transmembrane helix</keyword>
<feature type="transmembrane region" description="Helical" evidence="1">
    <location>
        <begin position="7"/>
        <end position="28"/>
    </location>
</feature>
<comment type="caution">
    <text evidence="2">The sequence shown here is derived from an EMBL/GenBank/DDBJ whole genome shotgun (WGS) entry which is preliminary data.</text>
</comment>
<dbReference type="PROSITE" id="PS51257">
    <property type="entry name" value="PROKAR_LIPOPROTEIN"/>
    <property type="match status" value="1"/>
</dbReference>
<keyword evidence="1" id="KW-0472">Membrane</keyword>
<feature type="transmembrane region" description="Helical" evidence="1">
    <location>
        <begin position="48"/>
        <end position="72"/>
    </location>
</feature>
<keyword evidence="1" id="KW-0812">Transmembrane</keyword>
<keyword evidence="3" id="KW-1185">Reference proteome</keyword>
<feature type="transmembrane region" description="Helical" evidence="1">
    <location>
        <begin position="131"/>
        <end position="151"/>
    </location>
</feature>